<keyword evidence="2" id="KW-0418">Kinase</keyword>
<dbReference type="InterPro" id="IPR036388">
    <property type="entry name" value="WH-like_DNA-bd_sf"/>
</dbReference>
<keyword evidence="2" id="KW-0808">Transferase</keyword>
<comment type="similarity">
    <text evidence="1">Belongs to the ROK (NagC/XylR) family.</text>
</comment>
<proteinExistence type="inferred from homology"/>
<dbReference type="OrthoDB" id="9810372at2"/>
<dbReference type="SUPFAM" id="SSF53067">
    <property type="entry name" value="Actin-like ATPase domain"/>
    <property type="match status" value="1"/>
</dbReference>
<dbReference type="EMBL" id="FSRA01000001">
    <property type="protein sequence ID" value="SIN66542.1"/>
    <property type="molecule type" value="Genomic_DNA"/>
</dbReference>
<dbReference type="AlphaFoldDB" id="A0A1N6D6W9"/>
<dbReference type="InterPro" id="IPR000600">
    <property type="entry name" value="ROK"/>
</dbReference>
<dbReference type="InterPro" id="IPR043129">
    <property type="entry name" value="ATPase_NBD"/>
</dbReference>
<gene>
    <name evidence="2" type="ORF">SAMN04488055_0375</name>
</gene>
<name>A0A1N6D6W9_9BACT</name>
<dbReference type="SUPFAM" id="SSF46785">
    <property type="entry name" value="Winged helix' DNA-binding domain"/>
    <property type="match status" value="1"/>
</dbReference>
<protein>
    <submittedName>
        <fullName evidence="2">Sugar kinase of the NBD/HSP70 family, may contain an N-terminal HTH domain</fullName>
    </submittedName>
</protein>
<dbReference type="Proteomes" id="UP000185003">
    <property type="component" value="Unassembled WGS sequence"/>
</dbReference>
<reference evidence="2 3" key="1">
    <citation type="submission" date="2016-11" db="EMBL/GenBank/DDBJ databases">
        <authorList>
            <person name="Jaros S."/>
            <person name="Januszkiewicz K."/>
            <person name="Wedrychowicz H."/>
        </authorList>
    </citation>
    <scope>NUCLEOTIDE SEQUENCE [LARGE SCALE GENOMIC DNA]</scope>
    <source>
        <strain evidence="2 3">DSM 24787</strain>
    </source>
</reference>
<dbReference type="Pfam" id="PF00480">
    <property type="entry name" value="ROK"/>
    <property type="match status" value="1"/>
</dbReference>
<dbReference type="Gene3D" id="1.10.10.10">
    <property type="entry name" value="Winged helix-like DNA-binding domain superfamily/Winged helix DNA-binding domain"/>
    <property type="match status" value="1"/>
</dbReference>
<keyword evidence="3" id="KW-1185">Reference proteome</keyword>
<dbReference type="PANTHER" id="PTHR18964">
    <property type="entry name" value="ROK (REPRESSOR, ORF, KINASE) FAMILY"/>
    <property type="match status" value="1"/>
</dbReference>
<evidence type="ECO:0000313" key="2">
    <source>
        <dbReference type="EMBL" id="SIN66542.1"/>
    </source>
</evidence>
<dbReference type="STRING" id="536979.SAMN04488055_0375"/>
<dbReference type="Gene3D" id="3.30.420.40">
    <property type="match status" value="2"/>
</dbReference>
<sequence length="406" mass="44283">MVNKNYYKTLALREFYFSGKLSSTDLSERMGKSIPHVMKVIDDLIIDGSIAESGYAPSSGGRRPVIYALRPDAIYILSVSMDQMFTRITLMDIENKAVTPVKEFELPLNNNPDAIVRLAEKMSEVIRESGVDKKKIVGAGIGMPGFVDFKNGINYSFLHAGNKTVTEYLTDELGLPVYIDNDSSLIALAEFHFGAARQKKNAVVVNIGWGIGLGMILNGELFRGHDGFAGEFSHIPIFDNNKLCSCGKSGCLETEASLLVVIEKAAQGLKSGGLSALGAKFPSGHPETDWEAIVRAIHKGDRYVIELVSHTGYDIGKAVAILIHLMNPECVVLSGRGTLAGKVWQAPVQQALNEHTIPRLAANTTLAISTLGYHAELIGAVALVMENKVKEYKVNRKKIKVKEFSE</sequence>
<evidence type="ECO:0000313" key="3">
    <source>
        <dbReference type="Proteomes" id="UP000185003"/>
    </source>
</evidence>
<evidence type="ECO:0000256" key="1">
    <source>
        <dbReference type="ARBA" id="ARBA00006479"/>
    </source>
</evidence>
<dbReference type="InterPro" id="IPR036390">
    <property type="entry name" value="WH_DNA-bd_sf"/>
</dbReference>
<dbReference type="PANTHER" id="PTHR18964:SF149">
    <property type="entry name" value="BIFUNCTIONAL UDP-N-ACETYLGLUCOSAMINE 2-EPIMERASE_N-ACETYLMANNOSAMINE KINASE"/>
    <property type="match status" value="1"/>
</dbReference>
<accession>A0A1N6D6W9</accession>
<organism evidence="2 3">
    <name type="scientific">Chitinophaga niabensis</name>
    <dbReference type="NCBI Taxonomy" id="536979"/>
    <lineage>
        <taxon>Bacteria</taxon>
        <taxon>Pseudomonadati</taxon>
        <taxon>Bacteroidota</taxon>
        <taxon>Chitinophagia</taxon>
        <taxon>Chitinophagales</taxon>
        <taxon>Chitinophagaceae</taxon>
        <taxon>Chitinophaga</taxon>
    </lineage>
</organism>
<dbReference type="GO" id="GO:0016301">
    <property type="term" value="F:kinase activity"/>
    <property type="evidence" value="ECO:0007669"/>
    <property type="project" value="UniProtKB-KW"/>
</dbReference>